<protein>
    <recommendedName>
        <fullName evidence="4">Regulatory P domain-containing protein</fullName>
    </recommendedName>
</protein>
<dbReference type="AlphaFoldDB" id="A0A0C4E484"/>
<evidence type="ECO:0008006" key="4">
    <source>
        <dbReference type="Google" id="ProtNLM"/>
    </source>
</evidence>
<reference evidence="2" key="5">
    <citation type="submission" date="2015-06" db="UniProtKB">
        <authorList>
            <consortium name="EnsemblFungi"/>
        </authorList>
    </citation>
    <scope>IDENTIFICATION</scope>
    <source>
        <strain evidence="2">ATCC 64411</strain>
    </source>
</reference>
<dbReference type="OrthoDB" id="2099887at2759"/>
<keyword evidence="3" id="KW-1185">Reference proteome</keyword>
<gene>
    <name evidence="1" type="ORF">MAPG_07275</name>
</gene>
<dbReference type="OMA" id="ENSLWRE"/>
<evidence type="ECO:0000313" key="3">
    <source>
        <dbReference type="Proteomes" id="UP000011715"/>
    </source>
</evidence>
<dbReference type="Proteomes" id="UP000011715">
    <property type="component" value="Unassembled WGS sequence"/>
</dbReference>
<dbReference type="EMBL" id="ADBL01001762">
    <property type="status" value="NOT_ANNOTATED_CDS"/>
    <property type="molecule type" value="Genomic_DNA"/>
</dbReference>
<accession>A0A0C4E484</accession>
<dbReference type="PANTHER" id="PTHR38787">
    <property type="entry name" value="REGULATORY P DOMAIN-CONTAINING PROTEIN"/>
    <property type="match status" value="1"/>
</dbReference>
<reference evidence="3" key="2">
    <citation type="submission" date="2010-05" db="EMBL/GenBank/DDBJ databases">
        <title>The genome sequence of Magnaporthe poae strain ATCC 64411.</title>
        <authorList>
            <person name="Ma L.-J."/>
            <person name="Dead R."/>
            <person name="Young S."/>
            <person name="Zeng Q."/>
            <person name="Koehrsen M."/>
            <person name="Alvarado L."/>
            <person name="Berlin A."/>
            <person name="Chapman S.B."/>
            <person name="Chen Z."/>
            <person name="Freedman E."/>
            <person name="Gellesch M."/>
            <person name="Goldberg J."/>
            <person name="Griggs A."/>
            <person name="Gujja S."/>
            <person name="Heilman E.R."/>
            <person name="Heiman D."/>
            <person name="Hepburn T."/>
            <person name="Howarth C."/>
            <person name="Jen D."/>
            <person name="Larson L."/>
            <person name="Mehta T."/>
            <person name="Neiman D."/>
            <person name="Pearson M."/>
            <person name="Roberts A."/>
            <person name="Saif S."/>
            <person name="Shea T."/>
            <person name="Shenoy N."/>
            <person name="Sisk P."/>
            <person name="Stolte C."/>
            <person name="Sykes S."/>
            <person name="Walk T."/>
            <person name="White J."/>
            <person name="Yandava C."/>
            <person name="Haas B."/>
            <person name="Nusbaum C."/>
            <person name="Birren B."/>
        </authorList>
    </citation>
    <scope>NUCLEOTIDE SEQUENCE [LARGE SCALE GENOMIC DNA]</scope>
    <source>
        <strain evidence="3">ATCC 64411 / 73-15</strain>
    </source>
</reference>
<reference evidence="1" key="3">
    <citation type="submission" date="2011-03" db="EMBL/GenBank/DDBJ databases">
        <title>Annotation of Magnaporthe poae ATCC 64411.</title>
        <authorList>
            <person name="Ma L.-J."/>
            <person name="Dead R."/>
            <person name="Young S.K."/>
            <person name="Zeng Q."/>
            <person name="Gargeya S."/>
            <person name="Fitzgerald M."/>
            <person name="Haas B."/>
            <person name="Abouelleil A."/>
            <person name="Alvarado L."/>
            <person name="Arachchi H.M."/>
            <person name="Berlin A."/>
            <person name="Brown A."/>
            <person name="Chapman S.B."/>
            <person name="Chen Z."/>
            <person name="Dunbar C."/>
            <person name="Freedman E."/>
            <person name="Gearin G."/>
            <person name="Gellesch M."/>
            <person name="Goldberg J."/>
            <person name="Griggs A."/>
            <person name="Gujja S."/>
            <person name="Heiman D."/>
            <person name="Howarth C."/>
            <person name="Larson L."/>
            <person name="Lui A."/>
            <person name="MacDonald P.J.P."/>
            <person name="Mehta T."/>
            <person name="Montmayeur A."/>
            <person name="Murphy C."/>
            <person name="Neiman D."/>
            <person name="Pearson M."/>
            <person name="Priest M."/>
            <person name="Roberts A."/>
            <person name="Saif S."/>
            <person name="Shea T."/>
            <person name="Shenoy N."/>
            <person name="Sisk P."/>
            <person name="Stolte C."/>
            <person name="Sykes S."/>
            <person name="Yandava C."/>
            <person name="Wortman J."/>
            <person name="Nusbaum C."/>
            <person name="Birren B."/>
        </authorList>
    </citation>
    <scope>NUCLEOTIDE SEQUENCE</scope>
    <source>
        <strain evidence="1">ATCC 64411</strain>
    </source>
</reference>
<dbReference type="eggNOG" id="ENOG502QQSB">
    <property type="taxonomic scope" value="Eukaryota"/>
</dbReference>
<dbReference type="EnsemblFungi" id="MAPG_07275T0">
    <property type="protein sequence ID" value="MAPG_07275T0"/>
    <property type="gene ID" value="MAPG_07275"/>
</dbReference>
<name>A0A0C4E484_MAGP6</name>
<dbReference type="VEuPathDB" id="FungiDB:MAPG_07275"/>
<reference evidence="2" key="4">
    <citation type="journal article" date="2015" name="G3 (Bethesda)">
        <title>Genome sequences of three phytopathogenic species of the Magnaporthaceae family of fungi.</title>
        <authorList>
            <person name="Okagaki L.H."/>
            <person name="Nunes C.C."/>
            <person name="Sailsbery J."/>
            <person name="Clay B."/>
            <person name="Brown D."/>
            <person name="John T."/>
            <person name="Oh Y."/>
            <person name="Young N."/>
            <person name="Fitzgerald M."/>
            <person name="Haas B.J."/>
            <person name="Zeng Q."/>
            <person name="Young S."/>
            <person name="Adiconis X."/>
            <person name="Fan L."/>
            <person name="Levin J.Z."/>
            <person name="Mitchell T.K."/>
            <person name="Okubara P.A."/>
            <person name="Farman M.L."/>
            <person name="Kohn L.M."/>
            <person name="Birren B."/>
            <person name="Ma L.-J."/>
            <person name="Dean R.A."/>
        </authorList>
    </citation>
    <scope>NUCLEOTIDE SEQUENCE</scope>
    <source>
        <strain evidence="2">ATCC 64411 / 73-15</strain>
    </source>
</reference>
<proteinExistence type="predicted"/>
<dbReference type="NCBIfam" id="TIGR04312">
    <property type="entry name" value="choice_anch_B"/>
    <property type="match status" value="1"/>
</dbReference>
<organism evidence="2 3">
    <name type="scientific">Magnaporthiopsis poae (strain ATCC 64411 / 73-15)</name>
    <name type="common">Kentucky bluegrass fungus</name>
    <name type="synonym">Magnaporthe poae</name>
    <dbReference type="NCBI Taxonomy" id="644358"/>
    <lineage>
        <taxon>Eukaryota</taxon>
        <taxon>Fungi</taxon>
        <taxon>Dikarya</taxon>
        <taxon>Ascomycota</taxon>
        <taxon>Pezizomycotina</taxon>
        <taxon>Sordariomycetes</taxon>
        <taxon>Sordariomycetidae</taxon>
        <taxon>Magnaporthales</taxon>
        <taxon>Magnaporthaceae</taxon>
        <taxon>Magnaporthiopsis</taxon>
    </lineage>
</organism>
<dbReference type="GO" id="GO:0005576">
    <property type="term" value="C:extracellular region"/>
    <property type="evidence" value="ECO:0007669"/>
    <property type="project" value="TreeGrafter"/>
</dbReference>
<dbReference type="InterPro" id="IPR027589">
    <property type="entry name" value="Choice_anch_B"/>
</dbReference>
<reference evidence="1" key="1">
    <citation type="submission" date="2010-05" db="EMBL/GenBank/DDBJ databases">
        <title>The Genome Sequence of Magnaporthe poae strain ATCC 64411.</title>
        <authorList>
            <consortium name="The Broad Institute Genome Sequencing Platform"/>
            <consortium name="Broad Institute Genome Sequencing Center for Infectious Disease"/>
            <person name="Ma L.-J."/>
            <person name="Dead R."/>
            <person name="Young S."/>
            <person name="Zeng Q."/>
            <person name="Koehrsen M."/>
            <person name="Alvarado L."/>
            <person name="Berlin A."/>
            <person name="Chapman S.B."/>
            <person name="Chen Z."/>
            <person name="Freedman E."/>
            <person name="Gellesch M."/>
            <person name="Goldberg J."/>
            <person name="Griggs A."/>
            <person name="Gujja S."/>
            <person name="Heilman E.R."/>
            <person name="Heiman D."/>
            <person name="Hepburn T."/>
            <person name="Howarth C."/>
            <person name="Jen D."/>
            <person name="Larson L."/>
            <person name="Mehta T."/>
            <person name="Neiman D."/>
            <person name="Pearson M."/>
            <person name="Roberts A."/>
            <person name="Saif S."/>
            <person name="Shea T."/>
            <person name="Shenoy N."/>
            <person name="Sisk P."/>
            <person name="Stolte C."/>
            <person name="Sykes S."/>
            <person name="Walk T."/>
            <person name="White J."/>
            <person name="Yandava C."/>
            <person name="Haas B."/>
            <person name="Nusbaum C."/>
            <person name="Birren B."/>
        </authorList>
    </citation>
    <scope>NUCLEOTIDE SEQUENCE</scope>
    <source>
        <strain evidence="1">ATCC 64411</strain>
    </source>
</reference>
<dbReference type="EMBL" id="GL876971">
    <property type="protein sequence ID" value="KLU88288.1"/>
    <property type="molecule type" value="Genomic_DNA"/>
</dbReference>
<evidence type="ECO:0000313" key="2">
    <source>
        <dbReference type="EnsemblFungi" id="MAPG_07275T0"/>
    </source>
</evidence>
<dbReference type="STRING" id="644358.A0A0C4E484"/>
<sequence length="559" mass="61603">MRIYQITGAVALTAATVVAKEMKPDMERAKIYDSGLVHEHIMDLKMSHWRAEKNAGVMDSSVWPRLNYTKCVNGVAAAIPGDPLHTFRCKNTDLYDFLPHAAIGSPQGNKAGEVGSSTWGWSDPKSGREFIAAGLFQGASFIEILSTGKMRHVGFLPSHGTLSENSLWREIRGYKHYMLIGSEQEGHGVQIFDMTKLLSVTDAEAPKIFGTSDLTGHFTGLPTGASHNVLSNEEAEYGVAVGARPRTSGCAGGLIFFDLKDPSNPKEIACDPQDQYVHDAQCLIYRGPHTKYVGRDICYGYNEDTLTIYDVTDKNSSKIISRISYEGFSYTHQGWVLDKNNQEYLLMDDEYDEFDKVRGPGFDQYPVTYIWDIRDLEHPKNTGLYKATQRGIDHNQYVIDGFSYQSSYTSGLRVYDVSSIPQDPTGGSVCEVAYFDIYPEDDSEPGGGAVQFSGSWASYAYFKSGFIFVNTIERGAFVVKMTSKPRCKPQGCSADNCLRAMRSTSTAGRLGESQKFCGEFTKTFVADVAVVPEYAQKACGTNIISRVSSACKCLPTAAA</sequence>
<evidence type="ECO:0000313" key="1">
    <source>
        <dbReference type="EMBL" id="KLU88288.1"/>
    </source>
</evidence>
<dbReference type="PANTHER" id="PTHR38787:SF3">
    <property type="entry name" value="REGULATORY P DOMAIN-CONTAINING PROTEIN"/>
    <property type="match status" value="1"/>
</dbReference>